<proteinExistence type="predicted"/>
<protein>
    <submittedName>
        <fullName evidence="1">Uncharacterized protein</fullName>
    </submittedName>
</protein>
<evidence type="ECO:0000313" key="1">
    <source>
        <dbReference type="EMBL" id="ARN80666.1"/>
    </source>
</evidence>
<dbReference type="OrthoDB" id="9826705at2"/>
<dbReference type="AlphaFoldDB" id="A0A1W6MT14"/>
<keyword evidence="2" id="KW-1185">Reference proteome</keyword>
<dbReference type="RefSeq" id="WP_085770741.1">
    <property type="nucleotide sequence ID" value="NZ_AP027149.1"/>
</dbReference>
<dbReference type="KEGG" id="mbry:B1812_05815"/>
<evidence type="ECO:0000313" key="2">
    <source>
        <dbReference type="Proteomes" id="UP000193978"/>
    </source>
</evidence>
<dbReference type="STRING" id="655015.B1812_05815"/>
<organism evidence="1 2">
    <name type="scientific">Methylocystis bryophila</name>
    <dbReference type="NCBI Taxonomy" id="655015"/>
    <lineage>
        <taxon>Bacteria</taxon>
        <taxon>Pseudomonadati</taxon>
        <taxon>Pseudomonadota</taxon>
        <taxon>Alphaproteobacteria</taxon>
        <taxon>Hyphomicrobiales</taxon>
        <taxon>Methylocystaceae</taxon>
        <taxon>Methylocystis</taxon>
    </lineage>
</organism>
<gene>
    <name evidence="1" type="ORF">B1812_05815</name>
</gene>
<accession>A0A1W6MT14</accession>
<dbReference type="EMBL" id="CP019948">
    <property type="protein sequence ID" value="ARN80666.1"/>
    <property type="molecule type" value="Genomic_DNA"/>
</dbReference>
<dbReference type="Proteomes" id="UP000193978">
    <property type="component" value="Chromosome"/>
</dbReference>
<reference evidence="1 2" key="1">
    <citation type="submission" date="2017-02" db="EMBL/GenBank/DDBJ databases">
        <authorList>
            <person name="Peterson S.W."/>
        </authorList>
    </citation>
    <scope>NUCLEOTIDE SEQUENCE [LARGE SCALE GENOMIC DNA]</scope>
    <source>
        <strain evidence="1 2">S285</strain>
    </source>
</reference>
<sequence length="134" mass="14481">MTTPKTKQPIAATAEEAAALQFEPFAQDVLKAIKPPSNAKWAALANPHLVTWRLAWRVLAMTKPELVEMLRKIGDDDEVATELMDGFQGAISFFESGLEMLRIAEARILCAGSVLEVEEGAAPAAALELFEGGQ</sequence>
<name>A0A1W6MT14_9HYPH</name>